<dbReference type="OrthoDB" id="315417at2"/>
<proteinExistence type="predicted"/>
<dbReference type="InterPro" id="IPR000160">
    <property type="entry name" value="GGDEF_dom"/>
</dbReference>
<dbReference type="EMBL" id="FLYE01000023">
    <property type="protein sequence ID" value="SCA56785.1"/>
    <property type="molecule type" value="Genomic_DNA"/>
</dbReference>
<dbReference type="AlphaFoldDB" id="A0A1C3RHN5"/>
<dbReference type="SUPFAM" id="SSF55073">
    <property type="entry name" value="Nucleotide cyclase"/>
    <property type="match status" value="1"/>
</dbReference>
<dbReference type="STRING" id="1867952.MTBPR1_30155"/>
<keyword evidence="3" id="KW-1185">Reference proteome</keyword>
<dbReference type="RefSeq" id="WP_069188852.1">
    <property type="nucleotide sequence ID" value="NZ_FLYE01000023.1"/>
</dbReference>
<dbReference type="SMART" id="SM00065">
    <property type="entry name" value="GAF"/>
    <property type="match status" value="1"/>
</dbReference>
<accession>A0A1C3RHN5</accession>
<evidence type="ECO:0000259" key="1">
    <source>
        <dbReference type="PROSITE" id="PS50887"/>
    </source>
</evidence>
<dbReference type="InterPro" id="IPR003018">
    <property type="entry name" value="GAF"/>
</dbReference>
<dbReference type="PANTHER" id="PTHR43102:SF2">
    <property type="entry name" value="GAF DOMAIN-CONTAINING PROTEIN"/>
    <property type="match status" value="1"/>
</dbReference>
<evidence type="ECO:0000313" key="3">
    <source>
        <dbReference type="Proteomes" id="UP000231658"/>
    </source>
</evidence>
<protein>
    <submittedName>
        <fullName evidence="2">Diguanylate cyclase</fullName>
    </submittedName>
</protein>
<dbReference type="Pfam" id="PF01590">
    <property type="entry name" value="GAF"/>
    <property type="match status" value="1"/>
</dbReference>
<dbReference type="PANTHER" id="PTHR43102">
    <property type="entry name" value="SLR1143 PROTEIN"/>
    <property type="match status" value="1"/>
</dbReference>
<dbReference type="Gene3D" id="3.30.450.40">
    <property type="match status" value="1"/>
</dbReference>
<dbReference type="SMART" id="SM00267">
    <property type="entry name" value="GGDEF"/>
    <property type="match status" value="1"/>
</dbReference>
<feature type="domain" description="GGDEF" evidence="1">
    <location>
        <begin position="211"/>
        <end position="348"/>
    </location>
</feature>
<sequence>MKQAPIPENEKERLASLKRMDLLSTAREGDFDRVTRTAQKFFQTEIALVSLIDEGRQWFKARCGLDVSETPRDISFCGHAIMGEKTFVVENAFEDERFADNPLVTGGPEIRFYAGHPLTNQEGYRIGTLCIISPKPRTFSEEDGQTLRDLGRMIEIVMENRALNELQTSLLHSLENTERDTMIDPLTGVWNREGFDDFFSRETSRALRDGTSFGVAYVDLDHLKKVNEAYGEKAGDDALKLTASILVDASRATDVVARMGSELFALIIDDIDELTLPSLGEKYLRKFRRRAKVETEQGCCNFTVSMGMVYVNPAIDVGDLQRVVLDQADEALLSAKKAGRDCFKIKDFQEEVLRSLAIS</sequence>
<dbReference type="PROSITE" id="PS50887">
    <property type="entry name" value="GGDEF"/>
    <property type="match status" value="1"/>
</dbReference>
<dbReference type="Pfam" id="PF00990">
    <property type="entry name" value="GGDEF"/>
    <property type="match status" value="1"/>
</dbReference>
<dbReference type="Gene3D" id="3.30.70.270">
    <property type="match status" value="1"/>
</dbReference>
<evidence type="ECO:0000313" key="2">
    <source>
        <dbReference type="EMBL" id="SCA56785.1"/>
    </source>
</evidence>
<dbReference type="Proteomes" id="UP000231658">
    <property type="component" value="Unassembled WGS sequence"/>
</dbReference>
<name>A0A1C3RHN5_9PROT</name>
<reference evidence="2 3" key="1">
    <citation type="submission" date="2016-07" db="EMBL/GenBank/DDBJ databases">
        <authorList>
            <person name="Lefevre C.T."/>
        </authorList>
    </citation>
    <scope>NUCLEOTIDE SEQUENCE [LARGE SCALE GENOMIC DNA]</scope>
    <source>
        <strain evidence="2">PR1</strain>
    </source>
</reference>
<dbReference type="InterPro" id="IPR029016">
    <property type="entry name" value="GAF-like_dom_sf"/>
</dbReference>
<dbReference type="InterPro" id="IPR043128">
    <property type="entry name" value="Rev_trsase/Diguanyl_cyclase"/>
</dbReference>
<gene>
    <name evidence="2" type="ORF">MTBPR1_30155</name>
</gene>
<dbReference type="SUPFAM" id="SSF55781">
    <property type="entry name" value="GAF domain-like"/>
    <property type="match status" value="1"/>
</dbReference>
<dbReference type="NCBIfam" id="TIGR00254">
    <property type="entry name" value="GGDEF"/>
    <property type="match status" value="1"/>
</dbReference>
<organism evidence="2 3">
    <name type="scientific">Candidatus Terasakiella magnetica</name>
    <dbReference type="NCBI Taxonomy" id="1867952"/>
    <lineage>
        <taxon>Bacteria</taxon>
        <taxon>Pseudomonadati</taxon>
        <taxon>Pseudomonadota</taxon>
        <taxon>Alphaproteobacteria</taxon>
        <taxon>Rhodospirillales</taxon>
        <taxon>Terasakiellaceae</taxon>
        <taxon>Terasakiella</taxon>
    </lineage>
</organism>
<dbReference type="CDD" id="cd01949">
    <property type="entry name" value="GGDEF"/>
    <property type="match status" value="1"/>
</dbReference>
<dbReference type="InterPro" id="IPR029787">
    <property type="entry name" value="Nucleotide_cyclase"/>
</dbReference>